<accession>A0AAV7L3S9</accession>
<dbReference type="EMBL" id="JANPWB010000016">
    <property type="protein sequence ID" value="KAJ1085082.1"/>
    <property type="molecule type" value="Genomic_DNA"/>
</dbReference>
<evidence type="ECO:0000259" key="1">
    <source>
        <dbReference type="PROSITE" id="PS50878"/>
    </source>
</evidence>
<keyword evidence="3" id="KW-1185">Reference proteome</keyword>
<evidence type="ECO:0000313" key="3">
    <source>
        <dbReference type="Proteomes" id="UP001066276"/>
    </source>
</evidence>
<evidence type="ECO:0000313" key="2">
    <source>
        <dbReference type="EMBL" id="KAJ1085082.1"/>
    </source>
</evidence>
<dbReference type="AlphaFoldDB" id="A0AAV7L3S9"/>
<name>A0AAV7L3S9_PLEWA</name>
<gene>
    <name evidence="2" type="ORF">NDU88_005215</name>
</gene>
<dbReference type="PANTHER" id="PTHR33332">
    <property type="entry name" value="REVERSE TRANSCRIPTASE DOMAIN-CONTAINING PROTEIN"/>
    <property type="match status" value="1"/>
</dbReference>
<dbReference type="Pfam" id="PF00078">
    <property type="entry name" value="RVT_1"/>
    <property type="match status" value="1"/>
</dbReference>
<dbReference type="Proteomes" id="UP001066276">
    <property type="component" value="Chromosome 12"/>
</dbReference>
<feature type="domain" description="Reverse transcriptase" evidence="1">
    <location>
        <begin position="35"/>
        <end position="155"/>
    </location>
</feature>
<protein>
    <recommendedName>
        <fullName evidence="1">Reverse transcriptase domain-containing protein</fullName>
    </recommendedName>
</protein>
<organism evidence="2 3">
    <name type="scientific">Pleurodeles waltl</name>
    <name type="common">Iberian ribbed newt</name>
    <dbReference type="NCBI Taxonomy" id="8319"/>
    <lineage>
        <taxon>Eukaryota</taxon>
        <taxon>Metazoa</taxon>
        <taxon>Chordata</taxon>
        <taxon>Craniata</taxon>
        <taxon>Vertebrata</taxon>
        <taxon>Euteleostomi</taxon>
        <taxon>Amphibia</taxon>
        <taxon>Batrachia</taxon>
        <taxon>Caudata</taxon>
        <taxon>Salamandroidea</taxon>
        <taxon>Salamandridae</taxon>
        <taxon>Pleurodelinae</taxon>
        <taxon>Pleurodeles</taxon>
    </lineage>
</organism>
<reference evidence="2" key="1">
    <citation type="journal article" date="2022" name="bioRxiv">
        <title>Sequencing and chromosome-scale assembly of the giantPleurodeles waltlgenome.</title>
        <authorList>
            <person name="Brown T."/>
            <person name="Elewa A."/>
            <person name="Iarovenko S."/>
            <person name="Subramanian E."/>
            <person name="Araus A.J."/>
            <person name="Petzold A."/>
            <person name="Susuki M."/>
            <person name="Suzuki K.-i.T."/>
            <person name="Hayashi T."/>
            <person name="Toyoda A."/>
            <person name="Oliveira C."/>
            <person name="Osipova E."/>
            <person name="Leigh N.D."/>
            <person name="Simon A."/>
            <person name="Yun M.H."/>
        </authorList>
    </citation>
    <scope>NUCLEOTIDE SEQUENCE</scope>
    <source>
        <strain evidence="2">20211129_DDA</strain>
        <tissue evidence="2">Liver</tissue>
    </source>
</reference>
<sequence>MSSIHSGSPSDPCPHHVFNGTSSIIAPQLRMIINCSFETATFPESWKHAEVNALLKKPKADPRDLKNYRPISLLPFPAKVIEKIVNGQLTRFLEDNNRLDTSQSGFSSKNSTETAFIAATNDIRTMLDRGDTTALILLDLSAAFNTICHHLPPHP</sequence>
<dbReference type="InterPro" id="IPR000477">
    <property type="entry name" value="RT_dom"/>
</dbReference>
<comment type="caution">
    <text evidence="2">The sequence shown here is derived from an EMBL/GenBank/DDBJ whole genome shotgun (WGS) entry which is preliminary data.</text>
</comment>
<dbReference type="PROSITE" id="PS50878">
    <property type="entry name" value="RT_POL"/>
    <property type="match status" value="1"/>
</dbReference>
<proteinExistence type="predicted"/>